<evidence type="ECO:0000256" key="1">
    <source>
        <dbReference type="SAM" id="Phobius"/>
    </source>
</evidence>
<reference evidence="2" key="1">
    <citation type="submission" date="2021-06" db="EMBL/GenBank/DDBJ databases">
        <title>Elioraea tepida, sp. nov., a moderately thermophilic aerobic anoxygenic phototrophic bacterium isolated from an alkaline siliceous hot spring mat community in Yellowstone National Park, WY, USA.</title>
        <authorList>
            <person name="Saini M.K."/>
            <person name="Yoshida S."/>
            <person name="Sebastian A."/>
            <person name="Hirose S."/>
            <person name="Hara E."/>
            <person name="Tamaki H."/>
            <person name="Soulier N.T."/>
            <person name="Albert I."/>
            <person name="Hanada S."/>
            <person name="Bryant D.A."/>
            <person name="Tank M."/>
        </authorList>
    </citation>
    <scope>NUCLEOTIDE SEQUENCE</scope>
    <source>
        <strain evidence="2">MS-P2</strain>
    </source>
</reference>
<feature type="transmembrane region" description="Helical" evidence="1">
    <location>
        <begin position="110"/>
        <end position="136"/>
    </location>
</feature>
<dbReference type="RefSeq" id="WP_218284238.1">
    <property type="nucleotide sequence ID" value="NZ_CP076448.1"/>
</dbReference>
<accession>A0A975YIG2</accession>
<proteinExistence type="predicted"/>
<keyword evidence="1" id="KW-1133">Transmembrane helix</keyword>
<evidence type="ECO:0000313" key="3">
    <source>
        <dbReference type="Proteomes" id="UP000694001"/>
    </source>
</evidence>
<keyword evidence="1" id="KW-0812">Transmembrane</keyword>
<dbReference type="KEGG" id="elio:KO353_08445"/>
<keyword evidence="1" id="KW-0472">Membrane</keyword>
<sequence length="139" mass="13841">MPLVAPDARTDLRRFAMRLGAGLWLAPVLAVSSRAAWGDTIEAAEAVLTAVSLALAAQAAAASALVALAARALVACLLAAALGVALMLGATLPIVLVLPRGMEAIGPEAMALLLPALAGFAAVPAGLALKALFALVRRA</sequence>
<keyword evidence="3" id="KW-1185">Reference proteome</keyword>
<feature type="transmembrane region" description="Helical" evidence="1">
    <location>
        <begin position="48"/>
        <end position="70"/>
    </location>
</feature>
<evidence type="ECO:0000313" key="2">
    <source>
        <dbReference type="EMBL" id="QXM23378.1"/>
    </source>
</evidence>
<organism evidence="2 3">
    <name type="scientific">Elioraea tepida</name>
    <dbReference type="NCBI Taxonomy" id="2843330"/>
    <lineage>
        <taxon>Bacteria</taxon>
        <taxon>Pseudomonadati</taxon>
        <taxon>Pseudomonadota</taxon>
        <taxon>Alphaproteobacteria</taxon>
        <taxon>Acetobacterales</taxon>
        <taxon>Elioraeaceae</taxon>
        <taxon>Elioraea</taxon>
    </lineage>
</organism>
<dbReference type="EMBL" id="CP076448">
    <property type="protein sequence ID" value="QXM23378.1"/>
    <property type="molecule type" value="Genomic_DNA"/>
</dbReference>
<dbReference type="AlphaFoldDB" id="A0A975YIG2"/>
<name>A0A975YIG2_9PROT</name>
<dbReference type="Proteomes" id="UP000694001">
    <property type="component" value="Chromosome"/>
</dbReference>
<gene>
    <name evidence="2" type="ORF">KO353_08445</name>
</gene>
<protein>
    <submittedName>
        <fullName evidence="2">Uncharacterized protein</fullName>
    </submittedName>
</protein>
<feature type="transmembrane region" description="Helical" evidence="1">
    <location>
        <begin position="77"/>
        <end position="98"/>
    </location>
</feature>